<dbReference type="RefSeq" id="YP_009362946.1">
    <property type="nucleotide sequence ID" value="NC_034628.1"/>
</dbReference>
<dbReference type="EMBL" id="KY744231">
    <property type="protein sequence ID" value="ARQ96544.1"/>
    <property type="molecule type" value="Genomic_DNA"/>
</dbReference>
<reference evidence="1 2" key="1">
    <citation type="journal article" date="2017" name="Viruses">
        <title>Differentiation and structure in Sulfolobus islandicus rod-shaped virus populations.</title>
        <authorList>
            <person name="Bautista M.A."/>
            <person name="Black J.A."/>
            <person name="Youngblut N.D."/>
            <person name="Whitaker R.J."/>
        </authorList>
    </citation>
    <scope>NUCLEOTIDE SEQUENCE [LARGE SCALE GENOMIC DNA]</scope>
</reference>
<name>A0A1X9SJZ2_9VIRU</name>
<organism evidence="1 2">
    <name type="scientific">Sulfolobus islandicus rod-shaped virus 4</name>
    <dbReference type="NCBI Taxonomy" id="1983547"/>
    <lineage>
        <taxon>Viruses</taxon>
        <taxon>Adnaviria</taxon>
        <taxon>Zilligvirae</taxon>
        <taxon>Taleaviricota</taxon>
        <taxon>Tokiviricetes</taxon>
        <taxon>Ligamenvirales</taxon>
        <taxon>Rudiviridae</taxon>
        <taxon>Usarudivirus</taxon>
        <taxon>Usarudivirus yellowstonense</taxon>
        <taxon>Usarudivirus SIRV4</taxon>
    </lineage>
</organism>
<dbReference type="GeneID" id="32878853"/>
<evidence type="ECO:0000313" key="1">
    <source>
        <dbReference type="EMBL" id="ARQ96544.1"/>
    </source>
</evidence>
<accession>A0A1X9SJZ2</accession>
<proteinExistence type="predicted"/>
<keyword evidence="2" id="KW-1185">Reference proteome</keyword>
<dbReference type="Proteomes" id="UP000201341">
    <property type="component" value="Segment"/>
</dbReference>
<sequence>MIIMRIVKDGEYYFLEIENKEELEKLKEDIVKKIKEKQKRKLT</sequence>
<dbReference type="KEGG" id="vg:32878853"/>
<evidence type="ECO:0000313" key="2">
    <source>
        <dbReference type="Proteomes" id="UP000201341"/>
    </source>
</evidence>
<protein>
    <submittedName>
        <fullName evidence="1">Uncharacterized protein</fullName>
    </submittedName>
</protein>